<organism evidence="4">
    <name type="scientific">Laccaria bicolor (strain S238N-H82 / ATCC MYA-4686)</name>
    <name type="common">Bicoloured deceiver</name>
    <name type="synonym">Laccaria laccata var. bicolor</name>
    <dbReference type="NCBI Taxonomy" id="486041"/>
    <lineage>
        <taxon>Eukaryota</taxon>
        <taxon>Fungi</taxon>
        <taxon>Dikarya</taxon>
        <taxon>Basidiomycota</taxon>
        <taxon>Agaricomycotina</taxon>
        <taxon>Agaricomycetes</taxon>
        <taxon>Agaricomycetidae</taxon>
        <taxon>Agaricales</taxon>
        <taxon>Agaricineae</taxon>
        <taxon>Hydnangiaceae</taxon>
        <taxon>Laccaria</taxon>
    </lineage>
</organism>
<dbReference type="HOGENOM" id="CLU_025691_1_1_1"/>
<dbReference type="InterPro" id="IPR011021">
    <property type="entry name" value="Arrestin-like_N"/>
</dbReference>
<dbReference type="OrthoDB" id="3262423at2759"/>
<evidence type="ECO:0000256" key="1">
    <source>
        <dbReference type="SAM" id="MobiDB-lite"/>
    </source>
</evidence>
<dbReference type="RefSeq" id="XP_001876421.1">
    <property type="nucleotide sequence ID" value="XM_001876386.1"/>
</dbReference>
<feature type="domain" description="Arrestin-like N-terminal" evidence="2">
    <location>
        <begin position="104"/>
        <end position="203"/>
    </location>
</feature>
<evidence type="ECO:0000313" key="4">
    <source>
        <dbReference type="Proteomes" id="UP000001194"/>
    </source>
</evidence>
<dbReference type="AlphaFoldDB" id="B0CZJ9"/>
<feature type="region of interest" description="Disordered" evidence="1">
    <location>
        <begin position="31"/>
        <end position="50"/>
    </location>
</feature>
<evidence type="ECO:0000313" key="3">
    <source>
        <dbReference type="EMBL" id="EDR12157.1"/>
    </source>
</evidence>
<keyword evidence="4" id="KW-1185">Reference proteome</keyword>
<dbReference type="Gene3D" id="2.60.40.640">
    <property type="match status" value="1"/>
</dbReference>
<dbReference type="EMBL" id="DS547094">
    <property type="protein sequence ID" value="EDR12157.1"/>
    <property type="molecule type" value="Genomic_DNA"/>
</dbReference>
<dbReference type="Proteomes" id="UP000001194">
    <property type="component" value="Unassembled WGS sequence"/>
</dbReference>
<sequence length="503" mass="55633">MPPSSSSRRHTLTHGVSTPNFLAELPPQYTVDAESSQNPVARRRLSHGPPRYSNAVALELQRQGSSSGQGSTGQHQHEFHIMNANRSHAWTTLRIFSRNAGSTPQFFGGDSISGSVELDLEKPQKINSIILYLRGRIITSSLEDGSYAFLDHAVDIWNKDAGDPRATQAGGKRFDGKLDGKYRWPFNFAFPTEFTIPSHGGQISHSFQTPQTFHERGLNTTLEYELFLHINHGMFRGSSKLHVGVAYVPNITPAPSSPLRRRAYLEGVSLSSPGEDYAGWYSLHPVILQGEMSGRSGVEFRCILSLANPLTYTRGTVLPCFINIEAVDQKVLDTFANAKIIRVCLKRRISYTRNASLVLAHFKANTRGKGSSLRQDEMTEIVEDTGQAVWWVPSNAAFYGPNVRCLEGEIHLPKNLYPSCMVPFLIVEYYVALSIDLSDVFRFTSVGSHDSPIISQPVTIASFHGEGPLPVAFTAPPGKRASGLSSHRRAQSNTDVFITPRHL</sequence>
<protein>
    <submittedName>
        <fullName evidence="3">Predicted protein</fullName>
    </submittedName>
</protein>
<gene>
    <name evidence="3" type="ORF">LACBIDRAFT_311250</name>
</gene>
<dbReference type="InParanoid" id="B0CZJ9"/>
<name>B0CZJ9_LACBS</name>
<dbReference type="KEGG" id="lbc:LACBIDRAFT_311250"/>
<dbReference type="InterPro" id="IPR014752">
    <property type="entry name" value="Arrestin-like_C"/>
</dbReference>
<accession>B0CZJ9</accession>
<feature type="region of interest" description="Disordered" evidence="1">
    <location>
        <begin position="1"/>
        <end position="21"/>
    </location>
</feature>
<reference evidence="3 4" key="1">
    <citation type="journal article" date="2008" name="Nature">
        <title>The genome of Laccaria bicolor provides insights into mycorrhizal symbiosis.</title>
        <authorList>
            <person name="Martin F."/>
            <person name="Aerts A."/>
            <person name="Ahren D."/>
            <person name="Brun A."/>
            <person name="Danchin E.G.J."/>
            <person name="Duchaussoy F."/>
            <person name="Gibon J."/>
            <person name="Kohler A."/>
            <person name="Lindquist E."/>
            <person name="Pereda V."/>
            <person name="Salamov A."/>
            <person name="Shapiro H.J."/>
            <person name="Wuyts J."/>
            <person name="Blaudez D."/>
            <person name="Buee M."/>
            <person name="Brokstein P."/>
            <person name="Canbaeck B."/>
            <person name="Cohen D."/>
            <person name="Courty P.E."/>
            <person name="Coutinho P.M."/>
            <person name="Delaruelle C."/>
            <person name="Detter J.C."/>
            <person name="Deveau A."/>
            <person name="DiFazio S."/>
            <person name="Duplessis S."/>
            <person name="Fraissinet-Tachet L."/>
            <person name="Lucic E."/>
            <person name="Frey-Klett P."/>
            <person name="Fourrey C."/>
            <person name="Feussner I."/>
            <person name="Gay G."/>
            <person name="Grimwood J."/>
            <person name="Hoegger P.J."/>
            <person name="Jain P."/>
            <person name="Kilaru S."/>
            <person name="Labbe J."/>
            <person name="Lin Y.C."/>
            <person name="Legue V."/>
            <person name="Le Tacon F."/>
            <person name="Marmeisse R."/>
            <person name="Melayah D."/>
            <person name="Montanini B."/>
            <person name="Muratet M."/>
            <person name="Nehls U."/>
            <person name="Niculita-Hirzel H."/>
            <person name="Oudot-Le Secq M.P."/>
            <person name="Peter M."/>
            <person name="Quesneville H."/>
            <person name="Rajashekar B."/>
            <person name="Reich M."/>
            <person name="Rouhier N."/>
            <person name="Schmutz J."/>
            <person name="Yin T."/>
            <person name="Chalot M."/>
            <person name="Henrissat B."/>
            <person name="Kuees U."/>
            <person name="Lucas S."/>
            <person name="Van de Peer Y."/>
            <person name="Podila G.K."/>
            <person name="Polle A."/>
            <person name="Pukkila P.J."/>
            <person name="Richardson P.M."/>
            <person name="Rouze P."/>
            <person name="Sanders I.R."/>
            <person name="Stajich J.E."/>
            <person name="Tunlid A."/>
            <person name="Tuskan G."/>
            <person name="Grigoriev I.V."/>
        </authorList>
    </citation>
    <scope>NUCLEOTIDE SEQUENCE [LARGE SCALE GENOMIC DNA]</scope>
    <source>
        <strain evidence="4">S238N-H82 / ATCC MYA-4686</strain>
    </source>
</reference>
<proteinExistence type="predicted"/>
<dbReference type="GeneID" id="6072131"/>
<evidence type="ECO:0000259" key="2">
    <source>
        <dbReference type="Pfam" id="PF00339"/>
    </source>
</evidence>
<dbReference type="Pfam" id="PF00339">
    <property type="entry name" value="Arrestin_N"/>
    <property type="match status" value="1"/>
</dbReference>